<dbReference type="RefSeq" id="XP_044550080.1">
    <property type="nucleotide sequence ID" value="XM_044691962.1"/>
</dbReference>
<organism evidence="3 4">
    <name type="scientific">Naegleria lovaniensis</name>
    <name type="common">Amoeba</name>
    <dbReference type="NCBI Taxonomy" id="51637"/>
    <lineage>
        <taxon>Eukaryota</taxon>
        <taxon>Discoba</taxon>
        <taxon>Heterolobosea</taxon>
        <taxon>Tetramitia</taxon>
        <taxon>Eutetramitia</taxon>
        <taxon>Vahlkampfiidae</taxon>
        <taxon>Naegleria</taxon>
    </lineage>
</organism>
<dbReference type="AlphaFoldDB" id="A0AA88GS96"/>
<gene>
    <name evidence="3" type="ORF">C9374_002533</name>
</gene>
<evidence type="ECO:0000313" key="3">
    <source>
        <dbReference type="EMBL" id="KAG2386087.1"/>
    </source>
</evidence>
<dbReference type="EMBL" id="PYSW02000016">
    <property type="protein sequence ID" value="KAG2386087.1"/>
    <property type="molecule type" value="Genomic_DNA"/>
</dbReference>
<sequence length="768" mass="87368">MSQHPHSRSLSSSSFHPLSHNSQAYTPLSTTSTNPSLLTRPSLSQSSLFSMYLSSGNGANSVNSLLSSAGTGGGTILTTTDQNKYNHTNTTSSLPSTTTSSLLATKASLLSNQASSSGKQFASSSLSMMASNLSKTRTPLSTITNTVALPSSVSTSSSSNNGILFPSNNSDPIKSNKRKKIVTSRDANNSVASLLNMNSALDISSLNTSSTNLNSTTLSGHKHLLNQSMNNNSSAQHLISLPIQEYQQLTEKSQQLEDQVQKLKIDLDNSSMDVNEYKTLYEQSKKLIKENEAKCESLKNRNQFLEKQLKKLMNESSANSNSTSNNMTSAATSNTPTSPPSSVQVTIDVNSQLALQNLSYQSHIETTSQKVNALLKQTISTLHDMDQNIQQNNRDYISLFVKQCIGNVIHKVEEEKFEQFVNHVNPMIEIDIPMYQQTIQHYKDQLDSISTQYNQLVEFHQLELDVLKSQIQQLELQHSREVTELKQTWSENTNSIQNQYHSLEEQHQSECKQYLSQIDNLNHNISQYQQLIHQQDQNMANMRCKYEQIQLESIDQLRRLKQTRQDHVEQVKKLKHTVLNLEEEIRKFKITTEKLQIEKWTLYNMNRHLTLRLDLWVTQSMNSDSNSTTSHACHDDTSTQDLETSLVNLKLKLTESLKSYHMLKQEYETLMTESKQTLLRYDELLSQCKTERTFLQEFIQYNMLPYLEVIYKCGDCAETTQENVSTATTSLTNHITPRQYQSILQYMIQHIYRHVIVTDQHHYQHMEE</sequence>
<evidence type="ECO:0000256" key="1">
    <source>
        <dbReference type="SAM" id="Coils"/>
    </source>
</evidence>
<reference evidence="3 4" key="1">
    <citation type="journal article" date="2018" name="BMC Genomics">
        <title>The genome of Naegleria lovaniensis, the basis for a comparative approach to unravel pathogenicity factors of the human pathogenic amoeba N. fowleri.</title>
        <authorList>
            <person name="Liechti N."/>
            <person name="Schurch N."/>
            <person name="Bruggmann R."/>
            <person name="Wittwer M."/>
        </authorList>
    </citation>
    <scope>NUCLEOTIDE SEQUENCE [LARGE SCALE GENOMIC DNA]</scope>
    <source>
        <strain evidence="3 4">ATCC 30569</strain>
    </source>
</reference>
<feature type="region of interest" description="Disordered" evidence="2">
    <location>
        <begin position="158"/>
        <end position="184"/>
    </location>
</feature>
<keyword evidence="4" id="KW-1185">Reference proteome</keyword>
<accession>A0AA88GS96</accession>
<feature type="region of interest" description="Disordered" evidence="2">
    <location>
        <begin position="1"/>
        <end position="39"/>
    </location>
</feature>
<feature type="compositionally biased region" description="Low complexity" evidence="2">
    <location>
        <begin position="88"/>
        <end position="98"/>
    </location>
</feature>
<comment type="caution">
    <text evidence="3">The sequence shown here is derived from an EMBL/GenBank/DDBJ whole genome shotgun (WGS) entry which is preliminary data.</text>
</comment>
<keyword evidence="1" id="KW-0175">Coiled coil</keyword>
<evidence type="ECO:0000256" key="2">
    <source>
        <dbReference type="SAM" id="MobiDB-lite"/>
    </source>
</evidence>
<feature type="region of interest" description="Disordered" evidence="2">
    <location>
        <begin position="78"/>
        <end position="98"/>
    </location>
</feature>
<name>A0AA88GS96_NAELO</name>
<protein>
    <submittedName>
        <fullName evidence="3">Uncharacterized protein</fullName>
    </submittedName>
</protein>
<feature type="compositionally biased region" description="Polar residues" evidence="2">
    <location>
        <begin position="160"/>
        <end position="173"/>
    </location>
</feature>
<feature type="coiled-coil region" evidence="1">
    <location>
        <begin position="457"/>
        <end position="598"/>
    </location>
</feature>
<proteinExistence type="predicted"/>
<dbReference type="Proteomes" id="UP000816034">
    <property type="component" value="Unassembled WGS sequence"/>
</dbReference>
<dbReference type="GeneID" id="68094989"/>
<feature type="region of interest" description="Disordered" evidence="2">
    <location>
        <begin position="314"/>
        <end position="344"/>
    </location>
</feature>
<evidence type="ECO:0000313" key="4">
    <source>
        <dbReference type="Proteomes" id="UP000816034"/>
    </source>
</evidence>
<feature type="compositionally biased region" description="Low complexity" evidence="2">
    <location>
        <begin position="316"/>
        <end position="342"/>
    </location>
</feature>